<sequence>MNQPDTQAQPPVFAWQGRDAQGRALQGRLNAHTAGLARAQLRRQGVHQVRLQRLWWDSPSRVRPRDLSLLTRQLAALLRAGVPLLQSLDMLSRSLTSAALVDIVQQVHNDVASGMALHEALAKHPAHFTGLYTSMVQAGESAGILDTMMERLAQTLEKNEALRSRVRSALMYPTAVMGVAIAVLVLILVFVVPVFEDVFKSFGADLPWATQMVVALSDGVSASGPVAVLGVVLCLWLWHRPASARTRFNATRDRWLLKLPVLGPLVGTAVVARWAQTLSALLAAGVPLAEALGPVAQACDHAVFERVTLQLQRQVAQGSRLSEAMGQTGRFPPMIVQLCATGEETGAMDNLLARAGGLMETELDDRVNGLSSLLEPLIIVVLGGLIGGILVAMYLPIFRLGQVF</sequence>
<comment type="caution">
    <text evidence="10">The sequence shown here is derived from an EMBL/GenBank/DDBJ whole genome shotgun (WGS) entry which is preliminary data.</text>
</comment>
<keyword evidence="11" id="KW-1185">Reference proteome</keyword>
<accession>A0A315E758</accession>
<evidence type="ECO:0000256" key="3">
    <source>
        <dbReference type="ARBA" id="ARBA00022475"/>
    </source>
</evidence>
<evidence type="ECO:0000256" key="1">
    <source>
        <dbReference type="ARBA" id="ARBA00004429"/>
    </source>
</evidence>
<feature type="domain" description="Type II secretion system protein GspF" evidence="9">
    <location>
        <begin position="274"/>
        <end position="396"/>
    </location>
</feature>
<keyword evidence="7 8" id="KW-0472">Membrane</keyword>
<keyword evidence="4" id="KW-0997">Cell inner membrane</keyword>
<feature type="transmembrane region" description="Helical" evidence="8">
    <location>
        <begin position="212"/>
        <end position="238"/>
    </location>
</feature>
<evidence type="ECO:0000256" key="6">
    <source>
        <dbReference type="ARBA" id="ARBA00022989"/>
    </source>
</evidence>
<evidence type="ECO:0000256" key="2">
    <source>
        <dbReference type="ARBA" id="ARBA00005745"/>
    </source>
</evidence>
<dbReference type="InterPro" id="IPR018076">
    <property type="entry name" value="T2SS_GspF_dom"/>
</dbReference>
<gene>
    <name evidence="10" type="ORF">B9Z37_13510</name>
</gene>
<evidence type="ECO:0000256" key="4">
    <source>
        <dbReference type="ARBA" id="ARBA00022519"/>
    </source>
</evidence>
<dbReference type="InterPro" id="IPR003004">
    <property type="entry name" value="GspF/PilC"/>
</dbReference>
<comment type="subcellular location">
    <subcellularLocation>
        <location evidence="1">Cell inner membrane</location>
        <topology evidence="1">Multi-pass membrane protein</topology>
    </subcellularLocation>
</comment>
<evidence type="ECO:0000256" key="8">
    <source>
        <dbReference type="SAM" id="Phobius"/>
    </source>
</evidence>
<dbReference type="RefSeq" id="WP_108313532.1">
    <property type="nucleotide sequence ID" value="NZ_NESN01000005.1"/>
</dbReference>
<dbReference type="GO" id="GO:0005886">
    <property type="term" value="C:plasma membrane"/>
    <property type="evidence" value="ECO:0007669"/>
    <property type="project" value="UniProtKB-SubCell"/>
</dbReference>
<dbReference type="Pfam" id="PF00482">
    <property type="entry name" value="T2SSF"/>
    <property type="match status" value="2"/>
</dbReference>
<evidence type="ECO:0000256" key="7">
    <source>
        <dbReference type="ARBA" id="ARBA00023136"/>
    </source>
</evidence>
<dbReference type="PANTHER" id="PTHR30012:SF7">
    <property type="entry name" value="PROTEIN TRANSPORT PROTEIN HOFC HOMOLOG"/>
    <property type="match status" value="1"/>
</dbReference>
<keyword evidence="6 8" id="KW-1133">Transmembrane helix</keyword>
<dbReference type="PRINTS" id="PR00812">
    <property type="entry name" value="BCTERIALGSPF"/>
</dbReference>
<feature type="transmembrane region" description="Helical" evidence="8">
    <location>
        <begin position="259"/>
        <end position="276"/>
    </location>
</feature>
<dbReference type="GO" id="GO:0015628">
    <property type="term" value="P:protein secretion by the type II secretion system"/>
    <property type="evidence" value="ECO:0007669"/>
    <property type="project" value="TreeGrafter"/>
</dbReference>
<feature type="transmembrane region" description="Helical" evidence="8">
    <location>
        <begin position="170"/>
        <end position="192"/>
    </location>
</feature>
<dbReference type="AlphaFoldDB" id="A0A315E758"/>
<keyword evidence="3" id="KW-1003">Cell membrane</keyword>
<proteinExistence type="inferred from homology"/>
<evidence type="ECO:0000256" key="5">
    <source>
        <dbReference type="ARBA" id="ARBA00022692"/>
    </source>
</evidence>
<dbReference type="FunFam" id="1.20.81.30:FF:000001">
    <property type="entry name" value="Type II secretion system protein F"/>
    <property type="match status" value="2"/>
</dbReference>
<dbReference type="Gene3D" id="1.20.81.30">
    <property type="entry name" value="Type II secretion system (T2SS), domain F"/>
    <property type="match status" value="2"/>
</dbReference>
<dbReference type="PANTHER" id="PTHR30012">
    <property type="entry name" value="GENERAL SECRETION PATHWAY PROTEIN"/>
    <property type="match status" value="1"/>
</dbReference>
<dbReference type="Proteomes" id="UP000250790">
    <property type="component" value="Unassembled WGS sequence"/>
</dbReference>
<reference evidence="10 11" key="1">
    <citation type="submission" date="2017-04" db="EMBL/GenBank/DDBJ databases">
        <title>Unexpected and diverse lifestyles within the genus Limnohabitans.</title>
        <authorList>
            <person name="Kasalicky V."/>
            <person name="Mehrshad M."/>
            <person name="Andrei S.-A."/>
            <person name="Salcher M."/>
            <person name="Kratochvilova H."/>
            <person name="Simek K."/>
            <person name="Ghai R."/>
        </authorList>
    </citation>
    <scope>NUCLEOTIDE SEQUENCE [LARGE SCALE GENOMIC DNA]</scope>
    <source>
        <strain evidence="10 11">II-B4</strain>
    </source>
</reference>
<evidence type="ECO:0000313" key="11">
    <source>
        <dbReference type="Proteomes" id="UP000250790"/>
    </source>
</evidence>
<feature type="transmembrane region" description="Helical" evidence="8">
    <location>
        <begin position="377"/>
        <end position="398"/>
    </location>
</feature>
<dbReference type="OrthoDB" id="9805682at2"/>
<evidence type="ECO:0000313" key="10">
    <source>
        <dbReference type="EMBL" id="PUE52082.1"/>
    </source>
</evidence>
<dbReference type="EMBL" id="NESN01000005">
    <property type="protein sequence ID" value="PUE52082.1"/>
    <property type="molecule type" value="Genomic_DNA"/>
</dbReference>
<organism evidence="10 11">
    <name type="scientific">Limnohabitans parvus II-B4</name>
    <dbReference type="NCBI Taxonomy" id="1293052"/>
    <lineage>
        <taxon>Bacteria</taxon>
        <taxon>Pseudomonadati</taxon>
        <taxon>Pseudomonadota</taxon>
        <taxon>Betaproteobacteria</taxon>
        <taxon>Burkholderiales</taxon>
        <taxon>Comamonadaceae</taxon>
        <taxon>Limnohabitans</taxon>
    </lineage>
</organism>
<name>A0A315E758_9BURK</name>
<comment type="similarity">
    <text evidence="2">Belongs to the GSP F family.</text>
</comment>
<keyword evidence="5 8" id="KW-0812">Transmembrane</keyword>
<evidence type="ECO:0000259" key="9">
    <source>
        <dbReference type="Pfam" id="PF00482"/>
    </source>
</evidence>
<dbReference type="InterPro" id="IPR042094">
    <property type="entry name" value="T2SS_GspF_sf"/>
</dbReference>
<protein>
    <recommendedName>
        <fullName evidence="9">Type II secretion system protein GspF domain-containing protein</fullName>
    </recommendedName>
</protein>
<feature type="domain" description="Type II secretion system protein GspF" evidence="9">
    <location>
        <begin position="71"/>
        <end position="193"/>
    </location>
</feature>